<name>A0ABS7S866_9MICO</name>
<gene>
    <name evidence="1" type="ORF">KCQ71_07235</name>
</gene>
<dbReference type="EMBL" id="JAGSHT010000007">
    <property type="protein sequence ID" value="MBZ2195940.1"/>
    <property type="molecule type" value="Genomic_DNA"/>
</dbReference>
<dbReference type="RefSeq" id="WP_223404349.1">
    <property type="nucleotide sequence ID" value="NZ_JAGSHT010000007.1"/>
</dbReference>
<protein>
    <submittedName>
        <fullName evidence="1">Uncharacterized protein</fullName>
    </submittedName>
</protein>
<organism evidence="1 2">
    <name type="scientific">Occultella gossypii</name>
    <dbReference type="NCBI Taxonomy" id="2800820"/>
    <lineage>
        <taxon>Bacteria</taxon>
        <taxon>Bacillati</taxon>
        <taxon>Actinomycetota</taxon>
        <taxon>Actinomycetes</taxon>
        <taxon>Micrococcales</taxon>
        <taxon>Ruaniaceae</taxon>
        <taxon>Occultella</taxon>
    </lineage>
</organism>
<evidence type="ECO:0000313" key="2">
    <source>
        <dbReference type="Proteomes" id="UP000826651"/>
    </source>
</evidence>
<accession>A0ABS7S866</accession>
<reference evidence="1 2" key="1">
    <citation type="submission" date="2021-04" db="EMBL/GenBank/DDBJ databases">
        <title>Ruania sp. nov., isolated from sandy soil of mangrove forest.</title>
        <authorList>
            <person name="Ge X."/>
            <person name="Huang R."/>
            <person name="Liu W."/>
        </authorList>
    </citation>
    <scope>NUCLEOTIDE SEQUENCE [LARGE SCALE GENOMIC DNA]</scope>
    <source>
        <strain evidence="1 2">N2-46</strain>
    </source>
</reference>
<comment type="caution">
    <text evidence="1">The sequence shown here is derived from an EMBL/GenBank/DDBJ whole genome shotgun (WGS) entry which is preliminary data.</text>
</comment>
<sequence>MSVTHGADVTALRDWSSAAAAGARTLGDVAGRVEIAVAALAWSGPDRQRFADDWTGRCAPGLRGVSDALLNASAQVVTDAVEQENASTWTGSTGPAPPTTVGPSTGLDAAADAAREAREAGWARGAGQVLLGLIGSALGGPVGAVLSVVAGPRLVEHLVGVADDRAGRTSVAEVTDEVAITDTLPTGPADLLHDMADLYDHDGAVRLDVITRPDGSQVALLYVPGTQDWSLDVDGTNPMGAYGAVGAASGKDTPIRRVMLAALDRVPEGVPIHLATHSQSSFAALDLAADPYVRARYDIASIVTAGAGGGNFELPAGTTLVSVRNPLDPVARIGGAPDAAIDVTGVWGSVNTHSSSEYAELLARSDSPELDGWWRSVGIEPGSTMRTRVLRGTVTPGE</sequence>
<proteinExistence type="predicted"/>
<keyword evidence="2" id="KW-1185">Reference proteome</keyword>
<dbReference type="Proteomes" id="UP000826651">
    <property type="component" value="Unassembled WGS sequence"/>
</dbReference>
<evidence type="ECO:0000313" key="1">
    <source>
        <dbReference type="EMBL" id="MBZ2195940.1"/>
    </source>
</evidence>